<evidence type="ECO:0000256" key="1">
    <source>
        <dbReference type="SAM" id="SignalP"/>
    </source>
</evidence>
<evidence type="ECO:0000313" key="4">
    <source>
        <dbReference type="Proteomes" id="UP001610818"/>
    </source>
</evidence>
<name>A0ABW7QWP3_9ACTN</name>
<dbReference type="InterPro" id="IPR036514">
    <property type="entry name" value="SGNH_hydro_sf"/>
</dbReference>
<evidence type="ECO:0000313" key="3">
    <source>
        <dbReference type="EMBL" id="MFH8549415.1"/>
    </source>
</evidence>
<dbReference type="EC" id="3.1.-.-" evidence="3"/>
<organism evidence="3 4">
    <name type="scientific">Streptomyces longisporoflavus</name>
    <dbReference type="NCBI Taxonomy" id="28044"/>
    <lineage>
        <taxon>Bacteria</taxon>
        <taxon>Bacillati</taxon>
        <taxon>Actinomycetota</taxon>
        <taxon>Actinomycetes</taxon>
        <taxon>Kitasatosporales</taxon>
        <taxon>Streptomycetaceae</taxon>
        <taxon>Streptomyces</taxon>
    </lineage>
</organism>
<dbReference type="InterPro" id="IPR037460">
    <property type="entry name" value="SEST-like"/>
</dbReference>
<dbReference type="RefSeq" id="WP_397715862.1">
    <property type="nucleotide sequence ID" value="NZ_JBIRGN010000006.1"/>
</dbReference>
<dbReference type="Gene3D" id="3.40.50.1110">
    <property type="entry name" value="SGNH hydrolase"/>
    <property type="match status" value="1"/>
</dbReference>
<gene>
    <name evidence="3" type="ORF">ACH4F9_30835</name>
</gene>
<evidence type="ECO:0000259" key="2">
    <source>
        <dbReference type="Pfam" id="PF13472"/>
    </source>
</evidence>
<accession>A0ABW7QWP3</accession>
<feature type="domain" description="SGNH hydrolase-type esterase" evidence="2">
    <location>
        <begin position="48"/>
        <end position="281"/>
    </location>
</feature>
<dbReference type="CDD" id="cd01823">
    <property type="entry name" value="SEST_like"/>
    <property type="match status" value="1"/>
</dbReference>
<dbReference type="Proteomes" id="UP001610818">
    <property type="component" value="Unassembled WGS sequence"/>
</dbReference>
<feature type="chain" id="PRO_5045616764" evidence="1">
    <location>
        <begin position="31"/>
        <end position="292"/>
    </location>
</feature>
<reference evidence="3 4" key="1">
    <citation type="submission" date="2024-10" db="EMBL/GenBank/DDBJ databases">
        <title>The Natural Products Discovery Center: Release of the First 8490 Sequenced Strains for Exploring Actinobacteria Biosynthetic Diversity.</title>
        <authorList>
            <person name="Kalkreuter E."/>
            <person name="Kautsar S.A."/>
            <person name="Yang D."/>
            <person name="Bader C.D."/>
            <person name="Teijaro C.N."/>
            <person name="Fluegel L."/>
            <person name="Davis C.M."/>
            <person name="Simpson J.R."/>
            <person name="Lauterbach L."/>
            <person name="Steele A.D."/>
            <person name="Gui C."/>
            <person name="Meng S."/>
            <person name="Li G."/>
            <person name="Viehrig K."/>
            <person name="Ye F."/>
            <person name="Su P."/>
            <person name="Kiefer A.F."/>
            <person name="Nichols A."/>
            <person name="Cepeda A.J."/>
            <person name="Yan W."/>
            <person name="Fan B."/>
            <person name="Jiang Y."/>
            <person name="Adhikari A."/>
            <person name="Zheng C.-J."/>
            <person name="Schuster L."/>
            <person name="Cowan T.M."/>
            <person name="Smanski M.J."/>
            <person name="Chevrette M.G."/>
            <person name="De Carvalho L.P.S."/>
            <person name="Shen B."/>
        </authorList>
    </citation>
    <scope>NUCLEOTIDE SEQUENCE [LARGE SCALE GENOMIC DNA]</scope>
    <source>
        <strain evidence="3 4">NPDC017990</strain>
    </source>
</reference>
<protein>
    <submittedName>
        <fullName evidence="3">SGNH/GDSL hydrolase family protein</fullName>
        <ecNumber evidence="3">3.1.-.-</ecNumber>
    </submittedName>
</protein>
<dbReference type="GO" id="GO:0016787">
    <property type="term" value="F:hydrolase activity"/>
    <property type="evidence" value="ECO:0007669"/>
    <property type="project" value="UniProtKB-KW"/>
</dbReference>
<dbReference type="Pfam" id="PF13472">
    <property type="entry name" value="Lipase_GDSL_2"/>
    <property type="match status" value="1"/>
</dbReference>
<keyword evidence="1" id="KW-0732">Signal</keyword>
<feature type="signal peptide" evidence="1">
    <location>
        <begin position="1"/>
        <end position="30"/>
    </location>
</feature>
<comment type="caution">
    <text evidence="3">The sequence shown here is derived from an EMBL/GenBank/DDBJ whole genome shotgun (WGS) entry which is preliminary data.</text>
</comment>
<dbReference type="SUPFAM" id="SSF52266">
    <property type="entry name" value="SGNH hydrolase"/>
    <property type="match status" value="1"/>
</dbReference>
<dbReference type="EMBL" id="JBIRGQ010000006">
    <property type="protein sequence ID" value="MFH8549415.1"/>
    <property type="molecule type" value="Genomic_DNA"/>
</dbReference>
<dbReference type="PANTHER" id="PTHR37981:SF1">
    <property type="entry name" value="SGNH HYDROLASE-TYPE ESTERASE DOMAIN-CONTAINING PROTEIN"/>
    <property type="match status" value="1"/>
</dbReference>
<dbReference type="InterPro" id="IPR013830">
    <property type="entry name" value="SGNH_hydro"/>
</dbReference>
<dbReference type="PANTHER" id="PTHR37981">
    <property type="entry name" value="LIPASE 2"/>
    <property type="match status" value="1"/>
</dbReference>
<sequence length="292" mass="30221">MRPSRTRTTTTAIMAAALSVCLLGAAPAGAASSESAPPKADEPLEYVAIGDSFAAGPLIPHQNQLSCLRSDRNYPAVAAEALGARLTDVSCSGAKVSDFSGRQFGLLPPQYEALKPSTDLVTLTIGGNDVNLVATALGCVNLLPKPTGISCADTAASKGDPTAKAIDAWSATFGKALDEVHRRAPNAKIVVAGYATYIREDGCWPTQPVWDKDGNYLQARVNQLNGVLAKQSKAHHATYVDTAAVSAGHDTCVAPSERYIEGLLPTSVAAPLHPNARGMAAFGTAVARAARG</sequence>
<keyword evidence="3" id="KW-0378">Hydrolase</keyword>
<proteinExistence type="predicted"/>
<keyword evidence="4" id="KW-1185">Reference proteome</keyword>